<dbReference type="GO" id="GO:0004713">
    <property type="term" value="F:protein tyrosine kinase activity"/>
    <property type="evidence" value="ECO:0007669"/>
    <property type="project" value="TreeGrafter"/>
</dbReference>
<dbReference type="STRING" id="229921.ADN01_04005"/>
<dbReference type="PANTHER" id="PTHR32309:SF13">
    <property type="entry name" value="FERRIC ENTEROBACTIN TRANSPORT PROTEIN FEPE"/>
    <property type="match status" value="1"/>
</dbReference>
<accession>A0A0P6YCT8</accession>
<keyword evidence="4 7" id="KW-0812">Transmembrane</keyword>
<evidence type="ECO:0000256" key="6">
    <source>
        <dbReference type="ARBA" id="ARBA00023136"/>
    </source>
</evidence>
<dbReference type="InterPro" id="IPR043128">
    <property type="entry name" value="Rev_trsase/Diguanyl_cyclase"/>
</dbReference>
<dbReference type="Pfam" id="PF00990">
    <property type="entry name" value="GGDEF"/>
    <property type="match status" value="1"/>
</dbReference>
<dbReference type="InterPro" id="IPR003856">
    <property type="entry name" value="LPS_length_determ_N"/>
</dbReference>
<dbReference type="Pfam" id="PF02706">
    <property type="entry name" value="Wzz"/>
    <property type="match status" value="1"/>
</dbReference>
<dbReference type="SUPFAM" id="SSF55073">
    <property type="entry name" value="Nucleotide cyclase"/>
    <property type="match status" value="1"/>
</dbReference>
<keyword evidence="3" id="KW-1003">Cell membrane</keyword>
<reference evidence="9 10" key="1">
    <citation type="submission" date="2015-07" db="EMBL/GenBank/DDBJ databases">
        <title>Genome sequence of Levilinea saccharolytica DSM 16555.</title>
        <authorList>
            <person name="Hemp J."/>
            <person name="Ward L.M."/>
            <person name="Pace L.A."/>
            <person name="Fischer W.W."/>
        </authorList>
    </citation>
    <scope>NUCLEOTIDE SEQUENCE [LARGE SCALE GENOMIC DNA]</scope>
    <source>
        <strain evidence="9 10">KIBI-1</strain>
    </source>
</reference>
<comment type="subcellular location">
    <subcellularLocation>
        <location evidence="1">Cell membrane</location>
        <topology evidence="1">Multi-pass membrane protein</topology>
    </subcellularLocation>
</comment>
<keyword evidence="10" id="KW-1185">Reference proteome</keyword>
<keyword evidence="5 7" id="KW-1133">Transmembrane helix</keyword>
<dbReference type="PANTHER" id="PTHR32309">
    <property type="entry name" value="TYROSINE-PROTEIN KINASE"/>
    <property type="match status" value="1"/>
</dbReference>
<dbReference type="InterPro" id="IPR029787">
    <property type="entry name" value="Nucleotide_cyclase"/>
</dbReference>
<organism evidence="9 10">
    <name type="scientific">Levilinea saccharolytica</name>
    <dbReference type="NCBI Taxonomy" id="229921"/>
    <lineage>
        <taxon>Bacteria</taxon>
        <taxon>Bacillati</taxon>
        <taxon>Chloroflexota</taxon>
        <taxon>Anaerolineae</taxon>
        <taxon>Anaerolineales</taxon>
        <taxon>Anaerolineaceae</taxon>
        <taxon>Levilinea</taxon>
    </lineage>
</organism>
<dbReference type="Gene3D" id="3.30.70.270">
    <property type="match status" value="1"/>
</dbReference>
<evidence type="ECO:0000256" key="4">
    <source>
        <dbReference type="ARBA" id="ARBA00022692"/>
    </source>
</evidence>
<evidence type="ECO:0000313" key="10">
    <source>
        <dbReference type="Proteomes" id="UP000050501"/>
    </source>
</evidence>
<protein>
    <recommendedName>
        <fullName evidence="8">GGDEF domain-containing protein</fullName>
    </recommendedName>
</protein>
<name>A0A0P6YCT8_9CHLR</name>
<keyword evidence="6 7" id="KW-0472">Membrane</keyword>
<evidence type="ECO:0000259" key="8">
    <source>
        <dbReference type="PROSITE" id="PS50887"/>
    </source>
</evidence>
<proteinExistence type="inferred from homology"/>
<dbReference type="EMBL" id="LGCM01000017">
    <property type="protein sequence ID" value="KPL88201.1"/>
    <property type="molecule type" value="Genomic_DNA"/>
</dbReference>
<evidence type="ECO:0000256" key="1">
    <source>
        <dbReference type="ARBA" id="ARBA00004651"/>
    </source>
</evidence>
<evidence type="ECO:0000256" key="5">
    <source>
        <dbReference type="ARBA" id="ARBA00022989"/>
    </source>
</evidence>
<dbReference type="InterPro" id="IPR000160">
    <property type="entry name" value="GGDEF_dom"/>
</dbReference>
<feature type="domain" description="GGDEF" evidence="8">
    <location>
        <begin position="232"/>
        <end position="350"/>
    </location>
</feature>
<evidence type="ECO:0000313" key="9">
    <source>
        <dbReference type="EMBL" id="KPL88201.1"/>
    </source>
</evidence>
<comment type="similarity">
    <text evidence="2">Belongs to the CpsC/CapA family.</text>
</comment>
<dbReference type="AlphaFoldDB" id="A0A0P6YCT8"/>
<evidence type="ECO:0000256" key="7">
    <source>
        <dbReference type="SAM" id="Phobius"/>
    </source>
</evidence>
<sequence length="350" mass="38711">MELRIYLKMLQRGWWIVALTGLIALFVALVVSFFSVPIYRTSARFVVSPNPSLVTGRDVVTSLEALDKRSIVSTYAEFLNSARIFDETLQELGILQSDAAQYTHTTVVLPDANILELSVDGPNPQVAATIANNLGQRAISYIRSLYQVYDITFLDPASVPSVPIRPQPLRDGALALVLGVVIGAVLAILREQISIPLDAYRQRQMMDRSSSAFTRRYLMRRLEGELARDPNGVVSFGLIRLNGLLDLIDGLPQPVTQRILNQVTNVLRKELRGNDLIGRWTDVSFALMLASTNEGAAGRTLERIRQALLVPIEIEPGTDRIALNPQTAVATYQGNESAIELTERAERALD</sequence>
<comment type="caution">
    <text evidence="9">The sequence shown here is derived from an EMBL/GenBank/DDBJ whole genome shotgun (WGS) entry which is preliminary data.</text>
</comment>
<feature type="transmembrane region" description="Helical" evidence="7">
    <location>
        <begin position="12"/>
        <end position="34"/>
    </location>
</feature>
<dbReference type="PROSITE" id="PS50887">
    <property type="entry name" value="GGDEF"/>
    <property type="match status" value="1"/>
</dbReference>
<dbReference type="GO" id="GO:0005886">
    <property type="term" value="C:plasma membrane"/>
    <property type="evidence" value="ECO:0007669"/>
    <property type="project" value="UniProtKB-SubCell"/>
</dbReference>
<dbReference type="SMART" id="SM00267">
    <property type="entry name" value="GGDEF"/>
    <property type="match status" value="1"/>
</dbReference>
<dbReference type="OrthoDB" id="144677at2"/>
<evidence type="ECO:0000256" key="2">
    <source>
        <dbReference type="ARBA" id="ARBA00006683"/>
    </source>
</evidence>
<gene>
    <name evidence="9" type="ORF">ADN01_04005</name>
</gene>
<dbReference type="RefSeq" id="WP_062418269.1">
    <property type="nucleotide sequence ID" value="NZ_DF967974.1"/>
</dbReference>
<dbReference type="InterPro" id="IPR050445">
    <property type="entry name" value="Bact_polysacc_biosynth/exp"/>
</dbReference>
<dbReference type="Proteomes" id="UP000050501">
    <property type="component" value="Unassembled WGS sequence"/>
</dbReference>
<evidence type="ECO:0000256" key="3">
    <source>
        <dbReference type="ARBA" id="ARBA00022475"/>
    </source>
</evidence>